<feature type="region of interest" description="Disordered" evidence="1">
    <location>
        <begin position="188"/>
        <end position="234"/>
    </location>
</feature>
<evidence type="ECO:0008006" key="4">
    <source>
        <dbReference type="Google" id="ProtNLM"/>
    </source>
</evidence>
<dbReference type="RefSeq" id="WP_264503097.1">
    <property type="nucleotide sequence ID" value="NZ_JAPDDS010000015.1"/>
</dbReference>
<dbReference type="EMBL" id="JAPDDS010000015">
    <property type="protein sequence ID" value="MCW1887142.1"/>
    <property type="molecule type" value="Genomic_DNA"/>
</dbReference>
<name>A0ABT3FU84_9BACT</name>
<evidence type="ECO:0000313" key="2">
    <source>
        <dbReference type="EMBL" id="MCW1887142.1"/>
    </source>
</evidence>
<evidence type="ECO:0000256" key="1">
    <source>
        <dbReference type="SAM" id="MobiDB-lite"/>
    </source>
</evidence>
<reference evidence="2 3" key="1">
    <citation type="submission" date="2022-10" db="EMBL/GenBank/DDBJ databases">
        <title>Luteolibacter flavescens strain MCCC 1K03193, whole genome shotgun sequencing project.</title>
        <authorList>
            <person name="Zhao G."/>
            <person name="Shen L."/>
        </authorList>
    </citation>
    <scope>NUCLEOTIDE SEQUENCE [LARGE SCALE GENOMIC DNA]</scope>
    <source>
        <strain evidence="2 3">MCCC 1K03193</strain>
    </source>
</reference>
<keyword evidence="3" id="KW-1185">Reference proteome</keyword>
<sequence>MAPSRETSSPIASGRKRRRKLVAIIILGLIAWRAWPVASALTGWNTRGAVVYTPLSEYFLPPAQKPDEIRSGMAHPGFAPLMFSAQVIFCPRAVRHGHAFWCNDPALSDAQAGQLAEILASADTYEPWLGHKGCGGFHADWYVRWGEGAERHEVIICEGCHEALAYHGGGFIRCDICTSESKPWSIRRRERASDPALPTSAMPGHPSARAIGPGYGRGDKGGLKGRDRSWVIHR</sequence>
<comment type="caution">
    <text evidence="2">The sequence shown here is derived from an EMBL/GenBank/DDBJ whole genome shotgun (WGS) entry which is preliminary data.</text>
</comment>
<evidence type="ECO:0000313" key="3">
    <source>
        <dbReference type="Proteomes" id="UP001207930"/>
    </source>
</evidence>
<protein>
    <recommendedName>
        <fullName evidence="4">Cytochrome c7-like domain-containing protein</fullName>
    </recommendedName>
</protein>
<gene>
    <name evidence="2" type="ORF">OKA04_20555</name>
</gene>
<dbReference type="Proteomes" id="UP001207930">
    <property type="component" value="Unassembled WGS sequence"/>
</dbReference>
<organism evidence="2 3">
    <name type="scientific">Luteolibacter flavescens</name>
    <dbReference type="NCBI Taxonomy" id="1859460"/>
    <lineage>
        <taxon>Bacteria</taxon>
        <taxon>Pseudomonadati</taxon>
        <taxon>Verrucomicrobiota</taxon>
        <taxon>Verrucomicrobiia</taxon>
        <taxon>Verrucomicrobiales</taxon>
        <taxon>Verrucomicrobiaceae</taxon>
        <taxon>Luteolibacter</taxon>
    </lineage>
</organism>
<accession>A0ABT3FU84</accession>
<feature type="compositionally biased region" description="Basic and acidic residues" evidence="1">
    <location>
        <begin position="217"/>
        <end position="234"/>
    </location>
</feature>
<proteinExistence type="predicted"/>